<dbReference type="Proteomes" id="UP000239239">
    <property type="component" value="Unassembled WGS sequence"/>
</dbReference>
<keyword evidence="7 11" id="KW-0067">ATP-binding</keyword>
<keyword evidence="4" id="KW-0997">Cell inner membrane</keyword>
<keyword evidence="2" id="KW-0813">Transport</keyword>
<evidence type="ECO:0000256" key="1">
    <source>
        <dbReference type="ARBA" id="ARBA00004651"/>
    </source>
</evidence>
<keyword evidence="10" id="KW-0472">Membrane</keyword>
<name>A0A2S6EWN4_LEGPN</name>
<keyword evidence="3" id="KW-1003">Cell membrane</keyword>
<gene>
    <name evidence="11" type="ORF">C3928_10985</name>
</gene>
<dbReference type="InterPro" id="IPR039421">
    <property type="entry name" value="Type_1_exporter"/>
</dbReference>
<reference evidence="11 12" key="1">
    <citation type="submission" date="2018-02" db="EMBL/GenBank/DDBJ databases">
        <title>Draft genome sequences of four Legionella pneumophila clinical strains isolated in Ontario.</title>
        <authorList>
            <person name="Fortuna A."/>
            <person name="Ramnarine R."/>
            <person name="Li A."/>
            <person name="Frantz C."/>
            <person name="Mallo G."/>
        </authorList>
    </citation>
    <scope>NUCLEOTIDE SEQUENCE [LARGE SCALE GENOMIC DNA]</scope>
    <source>
        <strain evidence="11 12">LG61</strain>
    </source>
</reference>
<dbReference type="PANTHER" id="PTHR43394">
    <property type="entry name" value="ATP-DEPENDENT PERMEASE MDL1, MITOCHONDRIAL"/>
    <property type="match status" value="1"/>
</dbReference>
<dbReference type="InterPro" id="IPR003593">
    <property type="entry name" value="AAA+_ATPase"/>
</dbReference>
<evidence type="ECO:0000256" key="5">
    <source>
        <dbReference type="ARBA" id="ARBA00022692"/>
    </source>
</evidence>
<dbReference type="AlphaFoldDB" id="A0A2S6EWN4"/>
<dbReference type="SUPFAM" id="SSF90123">
    <property type="entry name" value="ABC transporter transmembrane region"/>
    <property type="match status" value="1"/>
</dbReference>
<dbReference type="PANTHER" id="PTHR43394:SF1">
    <property type="entry name" value="ATP-BINDING CASSETTE SUB-FAMILY B MEMBER 10, MITOCHONDRIAL"/>
    <property type="match status" value="1"/>
</dbReference>
<comment type="caution">
    <text evidence="11">The sequence shown here is derived from an EMBL/GenBank/DDBJ whole genome shotgun (WGS) entry which is preliminary data.</text>
</comment>
<dbReference type="InterPro" id="IPR036640">
    <property type="entry name" value="ABC1_TM_sf"/>
</dbReference>
<sequence length="609" mass="68380">MEEILKYEGNAMRVTPNNRSLSGRNKPPIFSKILFSYMAEHRWSTAFFILFGFFWAFTLPYMSYLLGQIIDEIKFQNPEHVDIFSLVLISLILYVSIHVLRSLGYYVHGLFSLISIPEKKANLIKQLFNHLGNQSIGYFEDKHSGYLTNKITNASSSIEPLIFNLFTIIYPQSLAIILTGILLSLVVPYFGMVLWIWGATLIIYSYHSAKIGNDKAMLLANSNSKVNGQVVDVVNNIHTVIYNAEMAFELDSLDKDIQDMVQNDRNLQRHMSKVMLVQHIAMNILVAFFLIGSVVGYDYGYVSMGDIVFVMTSVTAIAGLTSSLGKSFLDFVNNAGRLNEGLSLLEDQHVIADNANAQIHQINKGEIQFHDISFAYPNQKPIFLNFNLTIPAKQKIGIVGSSGAGKTTLFKLLMRLYNVEKGVIAIDGLPINAYTKKSLCSQIAIVPQHLTLFHRSIYDNITYGCNNFDKSDVILAAKKAHCHEFISELPQQYDTIIGEQGVKLSGGQRQRIAFARAILKNAPVLLLDEATSALDSRTEQVIQDGLQNLLTDKTALVIAHRLSTLKAMDRIIVLEDGRIIENGTHTELLEKRGAYYNYWTHQSEGFIQA</sequence>
<organism evidence="11 12">
    <name type="scientific">Legionella pneumophila</name>
    <dbReference type="NCBI Taxonomy" id="446"/>
    <lineage>
        <taxon>Bacteria</taxon>
        <taxon>Pseudomonadati</taxon>
        <taxon>Pseudomonadota</taxon>
        <taxon>Gammaproteobacteria</taxon>
        <taxon>Legionellales</taxon>
        <taxon>Legionellaceae</taxon>
        <taxon>Legionella</taxon>
    </lineage>
</organism>
<dbReference type="Pfam" id="PF00005">
    <property type="entry name" value="ABC_tran"/>
    <property type="match status" value="1"/>
</dbReference>
<dbReference type="PROSITE" id="PS00211">
    <property type="entry name" value="ABC_TRANSPORTER_1"/>
    <property type="match status" value="1"/>
</dbReference>
<dbReference type="InterPro" id="IPR011527">
    <property type="entry name" value="ABC1_TM_dom"/>
</dbReference>
<dbReference type="PROSITE" id="PS50929">
    <property type="entry name" value="ABC_TM1F"/>
    <property type="match status" value="1"/>
</dbReference>
<dbReference type="GO" id="GO:0015421">
    <property type="term" value="F:ABC-type oligopeptide transporter activity"/>
    <property type="evidence" value="ECO:0007669"/>
    <property type="project" value="TreeGrafter"/>
</dbReference>
<dbReference type="PROSITE" id="PS50893">
    <property type="entry name" value="ABC_TRANSPORTER_2"/>
    <property type="match status" value="1"/>
</dbReference>
<dbReference type="SUPFAM" id="SSF52540">
    <property type="entry name" value="P-loop containing nucleoside triphosphate hydrolases"/>
    <property type="match status" value="1"/>
</dbReference>
<dbReference type="GO" id="GO:0005886">
    <property type="term" value="C:plasma membrane"/>
    <property type="evidence" value="ECO:0007669"/>
    <property type="project" value="UniProtKB-SubCell"/>
</dbReference>
<keyword evidence="8" id="KW-1133">Transmembrane helix</keyword>
<accession>A0A2S6EWN4</accession>
<evidence type="ECO:0000313" key="11">
    <source>
        <dbReference type="EMBL" id="PPK29597.1"/>
    </source>
</evidence>
<dbReference type="GO" id="GO:0016887">
    <property type="term" value="F:ATP hydrolysis activity"/>
    <property type="evidence" value="ECO:0007669"/>
    <property type="project" value="InterPro"/>
</dbReference>
<dbReference type="InterPro" id="IPR003439">
    <property type="entry name" value="ABC_transporter-like_ATP-bd"/>
</dbReference>
<comment type="subcellular location">
    <subcellularLocation>
        <location evidence="1">Cell membrane</location>
        <topology evidence="1">Multi-pass membrane protein</topology>
    </subcellularLocation>
</comment>
<dbReference type="EMBL" id="PQWY01000016">
    <property type="protein sequence ID" value="PPK29597.1"/>
    <property type="molecule type" value="Genomic_DNA"/>
</dbReference>
<dbReference type="Gene3D" id="3.40.50.300">
    <property type="entry name" value="P-loop containing nucleotide triphosphate hydrolases"/>
    <property type="match status" value="1"/>
</dbReference>
<dbReference type="GO" id="GO:0006869">
    <property type="term" value="P:lipid transport"/>
    <property type="evidence" value="ECO:0007669"/>
    <property type="project" value="UniProtKB-KW"/>
</dbReference>
<dbReference type="SMART" id="SM00382">
    <property type="entry name" value="AAA"/>
    <property type="match status" value="1"/>
</dbReference>
<dbReference type="FunFam" id="3.40.50.300:FF:000287">
    <property type="entry name" value="Multidrug ABC transporter ATP-binding protein"/>
    <property type="match status" value="1"/>
</dbReference>
<dbReference type="InterPro" id="IPR027417">
    <property type="entry name" value="P-loop_NTPase"/>
</dbReference>
<keyword evidence="9" id="KW-0445">Lipid transport</keyword>
<evidence type="ECO:0000256" key="9">
    <source>
        <dbReference type="ARBA" id="ARBA00023055"/>
    </source>
</evidence>
<dbReference type="Pfam" id="PF00664">
    <property type="entry name" value="ABC_membrane"/>
    <property type="match status" value="1"/>
</dbReference>
<keyword evidence="6" id="KW-0547">Nucleotide-binding</keyword>
<evidence type="ECO:0000256" key="7">
    <source>
        <dbReference type="ARBA" id="ARBA00022840"/>
    </source>
</evidence>
<dbReference type="InterPro" id="IPR017871">
    <property type="entry name" value="ABC_transporter-like_CS"/>
</dbReference>
<evidence type="ECO:0000256" key="4">
    <source>
        <dbReference type="ARBA" id="ARBA00022519"/>
    </source>
</evidence>
<evidence type="ECO:0000256" key="6">
    <source>
        <dbReference type="ARBA" id="ARBA00022741"/>
    </source>
</evidence>
<evidence type="ECO:0000256" key="8">
    <source>
        <dbReference type="ARBA" id="ARBA00022989"/>
    </source>
</evidence>
<dbReference type="GO" id="GO:0005524">
    <property type="term" value="F:ATP binding"/>
    <property type="evidence" value="ECO:0007669"/>
    <property type="project" value="UniProtKB-KW"/>
</dbReference>
<proteinExistence type="predicted"/>
<keyword evidence="5" id="KW-0812">Transmembrane</keyword>
<dbReference type="Gene3D" id="1.20.1560.10">
    <property type="entry name" value="ABC transporter type 1, transmembrane domain"/>
    <property type="match status" value="1"/>
</dbReference>
<evidence type="ECO:0000256" key="3">
    <source>
        <dbReference type="ARBA" id="ARBA00022475"/>
    </source>
</evidence>
<protein>
    <submittedName>
        <fullName evidence="11">ABC transporter ATP-binding protein</fullName>
    </submittedName>
</protein>
<evidence type="ECO:0000256" key="10">
    <source>
        <dbReference type="ARBA" id="ARBA00023136"/>
    </source>
</evidence>
<evidence type="ECO:0000313" key="12">
    <source>
        <dbReference type="Proteomes" id="UP000239239"/>
    </source>
</evidence>
<evidence type="ECO:0000256" key="2">
    <source>
        <dbReference type="ARBA" id="ARBA00022448"/>
    </source>
</evidence>
<dbReference type="OrthoDB" id="9802264at2"/>